<dbReference type="AlphaFoldDB" id="A0AAU7DN87"/>
<dbReference type="PANTHER" id="PTHR47723">
    <property type="entry name" value="OS05G0353850 PROTEIN"/>
    <property type="match status" value="1"/>
</dbReference>
<dbReference type="SUPFAM" id="SSF53098">
    <property type="entry name" value="Ribonuclease H-like"/>
    <property type="match status" value="1"/>
</dbReference>
<feature type="domain" description="RNase H type-1" evidence="2">
    <location>
        <begin position="16"/>
        <end position="147"/>
    </location>
</feature>
<keyword evidence="3" id="KW-0378">Hydrolase</keyword>
<evidence type="ECO:0000259" key="2">
    <source>
        <dbReference type="PROSITE" id="PS50879"/>
    </source>
</evidence>
<organism evidence="3">
    <name type="scientific">Telmatobacter sp. DSM 110680</name>
    <dbReference type="NCBI Taxonomy" id="3036704"/>
    <lineage>
        <taxon>Bacteria</taxon>
        <taxon>Pseudomonadati</taxon>
        <taxon>Acidobacteriota</taxon>
        <taxon>Terriglobia</taxon>
        <taxon>Terriglobales</taxon>
        <taxon>Acidobacteriaceae</taxon>
        <taxon>Telmatobacter</taxon>
    </lineage>
</organism>
<sequence>MHESLFQGIEAGRGEPGGWYTAHCDGGSRGNPGPSGYGAVVEDPSGKIVARLSEFLGRQTNNYAEYKGLLAVLAWAQQNGARWMRVVSDSELMVKQMKGQYKVASPGLRPLWEEAKQLAGKLERFEMRHTLRGGNKEADQLANDAMDKGMGRQPVAAGATTDRRIPDGPAPGKRLSSTSAPKQALEGYVKGGVVHLLEGDLPDGTFVNVIPK</sequence>
<dbReference type="Pfam" id="PF13456">
    <property type="entry name" value="RVT_3"/>
    <property type="match status" value="1"/>
</dbReference>
<protein>
    <submittedName>
        <fullName evidence="3">Ribonuclease HI family protein</fullName>
        <ecNumber evidence="3">3.1.26.4</ecNumber>
    </submittedName>
</protein>
<proteinExistence type="predicted"/>
<dbReference type="CDD" id="cd09279">
    <property type="entry name" value="RNase_HI_like"/>
    <property type="match status" value="1"/>
</dbReference>
<dbReference type="GO" id="GO:0003676">
    <property type="term" value="F:nucleic acid binding"/>
    <property type="evidence" value="ECO:0007669"/>
    <property type="project" value="InterPro"/>
</dbReference>
<dbReference type="InterPro" id="IPR012337">
    <property type="entry name" value="RNaseH-like_sf"/>
</dbReference>
<reference evidence="3" key="1">
    <citation type="submission" date="2023-03" db="EMBL/GenBank/DDBJ databases">
        <title>Edaphobacter sp.</title>
        <authorList>
            <person name="Huber K.J."/>
            <person name="Papendorf J."/>
            <person name="Pilke C."/>
            <person name="Bunk B."/>
            <person name="Sproeer C."/>
            <person name="Pester M."/>
        </authorList>
    </citation>
    <scope>NUCLEOTIDE SEQUENCE</scope>
    <source>
        <strain evidence="3">DSM 110680</strain>
    </source>
</reference>
<evidence type="ECO:0000256" key="1">
    <source>
        <dbReference type="SAM" id="MobiDB-lite"/>
    </source>
</evidence>
<evidence type="ECO:0000313" key="3">
    <source>
        <dbReference type="EMBL" id="XBH18780.1"/>
    </source>
</evidence>
<dbReference type="RefSeq" id="WP_348263998.1">
    <property type="nucleotide sequence ID" value="NZ_CP121196.1"/>
</dbReference>
<dbReference type="InterPro" id="IPR002156">
    <property type="entry name" value="RNaseH_domain"/>
</dbReference>
<dbReference type="PROSITE" id="PS50879">
    <property type="entry name" value="RNASE_H_1"/>
    <property type="match status" value="1"/>
</dbReference>
<accession>A0AAU7DN87</accession>
<dbReference type="Gene3D" id="3.30.420.10">
    <property type="entry name" value="Ribonuclease H-like superfamily/Ribonuclease H"/>
    <property type="match status" value="1"/>
</dbReference>
<dbReference type="InterPro" id="IPR036397">
    <property type="entry name" value="RNaseH_sf"/>
</dbReference>
<dbReference type="PANTHER" id="PTHR47723:SF19">
    <property type="entry name" value="POLYNUCLEOTIDYL TRANSFERASE, RIBONUCLEASE H-LIKE SUPERFAMILY PROTEIN"/>
    <property type="match status" value="1"/>
</dbReference>
<feature type="region of interest" description="Disordered" evidence="1">
    <location>
        <begin position="148"/>
        <end position="181"/>
    </location>
</feature>
<dbReference type="GO" id="GO:0004523">
    <property type="term" value="F:RNA-DNA hybrid ribonuclease activity"/>
    <property type="evidence" value="ECO:0007669"/>
    <property type="project" value="UniProtKB-EC"/>
</dbReference>
<name>A0AAU7DN87_9BACT</name>
<dbReference type="InterPro" id="IPR053151">
    <property type="entry name" value="RNase_H-like"/>
</dbReference>
<dbReference type="EMBL" id="CP121196">
    <property type="protein sequence ID" value="XBH18780.1"/>
    <property type="molecule type" value="Genomic_DNA"/>
</dbReference>
<gene>
    <name evidence="3" type="ORF">P8935_05565</name>
</gene>
<dbReference type="EC" id="3.1.26.4" evidence="3"/>